<feature type="transmembrane region" description="Helical" evidence="7">
    <location>
        <begin position="129"/>
        <end position="147"/>
    </location>
</feature>
<accession>A9KEK7</accession>
<evidence type="ECO:0000256" key="6">
    <source>
        <dbReference type="ARBA" id="ARBA00023136"/>
    </source>
</evidence>
<sequence>MVTIRKILTFLLKPILVLNRLPAFKLTKKTYFASFGIFSAIAVLLGISLIVYLLKLNFPSFGNYEEYWLLIIPFWTVVMSKLFHIVVTGSAFWKHPLEQLRSTTFYAQGGIIGGFIGFINYAWVTNIPFTVIIDIGFTAGCLALAIARLGCYNYGCCHGLPTKGKFYVTYENRRSKVLRIHPELKGVHLYPTQLVSSLFNFLLFMALLIVYQNITKSGIIGSLGLILYSVFRLCISRFRSNDDEKIAVVKENKIFFRTAISFIIASFAILIYMLLFPTYQYTHSTNIGWRTFNDLVIQDGFIFLYGYRGIYLPNCLWNPSGQAGKAFLKTTSTP</sequence>
<feature type="transmembrane region" description="Helical" evidence="7">
    <location>
        <begin position="189"/>
        <end position="211"/>
    </location>
</feature>
<comment type="similarity">
    <text evidence="1">Belongs to the Lgt family.</text>
</comment>
<keyword evidence="6 7" id="KW-0472">Membrane</keyword>
<feature type="transmembrane region" description="Helical" evidence="7">
    <location>
        <begin position="217"/>
        <end position="235"/>
    </location>
</feature>
<dbReference type="InterPro" id="IPR001640">
    <property type="entry name" value="Lgt"/>
</dbReference>
<feature type="transmembrane region" description="Helical" evidence="7">
    <location>
        <begin position="67"/>
        <end position="93"/>
    </location>
</feature>
<dbReference type="KEGG" id="cbd:CBUD_1904"/>
<feature type="transmembrane region" description="Helical" evidence="7">
    <location>
        <begin position="105"/>
        <end position="123"/>
    </location>
</feature>
<evidence type="ECO:0000256" key="4">
    <source>
        <dbReference type="ARBA" id="ARBA00022692"/>
    </source>
</evidence>
<dbReference type="PANTHER" id="PTHR30589">
    <property type="entry name" value="PROLIPOPROTEIN DIACYLGLYCERYL TRANSFERASE"/>
    <property type="match status" value="1"/>
</dbReference>
<evidence type="ECO:0000256" key="5">
    <source>
        <dbReference type="ARBA" id="ARBA00022989"/>
    </source>
</evidence>
<keyword evidence="3 8" id="KW-0808">Transferase</keyword>
<dbReference type="EC" id="2.4.99.-" evidence="8"/>
<dbReference type="PANTHER" id="PTHR30589:SF0">
    <property type="entry name" value="PHOSPHATIDYLGLYCEROL--PROLIPOPROTEIN DIACYLGLYCERYL TRANSFERASE"/>
    <property type="match status" value="1"/>
</dbReference>
<evidence type="ECO:0000256" key="3">
    <source>
        <dbReference type="ARBA" id="ARBA00022679"/>
    </source>
</evidence>
<dbReference type="EMBL" id="CP000733">
    <property type="protein sequence ID" value="ABS78249.1"/>
    <property type="molecule type" value="Genomic_DNA"/>
</dbReference>
<protein>
    <submittedName>
        <fullName evidence="8">Prolipoprotein diacylglyceryl transferase</fullName>
        <ecNumber evidence="8">2.4.99.-</ecNumber>
    </submittedName>
</protein>
<dbReference type="GO" id="GO:0005886">
    <property type="term" value="C:plasma membrane"/>
    <property type="evidence" value="ECO:0007669"/>
    <property type="project" value="InterPro"/>
</dbReference>
<dbReference type="GO" id="GO:0008961">
    <property type="term" value="F:phosphatidylglycerol-prolipoprotein diacylglyceryl transferase activity"/>
    <property type="evidence" value="ECO:0007669"/>
    <property type="project" value="InterPro"/>
</dbReference>
<dbReference type="AlphaFoldDB" id="A9KEK7"/>
<feature type="transmembrane region" description="Helical" evidence="7">
    <location>
        <begin position="30"/>
        <end position="55"/>
    </location>
</feature>
<name>A9KEK7_COXBN</name>
<evidence type="ECO:0000256" key="1">
    <source>
        <dbReference type="ARBA" id="ARBA00007150"/>
    </source>
</evidence>
<evidence type="ECO:0000313" key="8">
    <source>
        <dbReference type="EMBL" id="ABS78249.1"/>
    </source>
</evidence>
<reference evidence="8 9" key="1">
    <citation type="journal article" date="2009" name="Infect. Immun.">
        <title>Comparative genomics reveal extensive transposon-mediated genomic plasticity and diversity among potential effector proteins within the genus Coxiella.</title>
        <authorList>
            <person name="Beare P.A."/>
            <person name="Unsworth N."/>
            <person name="Andoh M."/>
            <person name="Voth D.E."/>
            <person name="Omsland A."/>
            <person name="Gilk S.D."/>
            <person name="Williams K.P."/>
            <person name="Sobral B.W."/>
            <person name="Kupko J.J.III."/>
            <person name="Porcella S.F."/>
            <person name="Samuel J.E."/>
            <person name="Heinzen R.A."/>
        </authorList>
    </citation>
    <scope>NUCLEOTIDE SEQUENCE [LARGE SCALE GENOMIC DNA]</scope>
    <source>
        <strain evidence="8 9">Dugway 5J108-111</strain>
    </source>
</reference>
<dbReference type="Proteomes" id="UP000008555">
    <property type="component" value="Chromosome"/>
</dbReference>
<evidence type="ECO:0000256" key="7">
    <source>
        <dbReference type="SAM" id="Phobius"/>
    </source>
</evidence>
<evidence type="ECO:0000256" key="2">
    <source>
        <dbReference type="ARBA" id="ARBA00022475"/>
    </source>
</evidence>
<proteinExistence type="inferred from homology"/>
<keyword evidence="4 7" id="KW-0812">Transmembrane</keyword>
<feature type="transmembrane region" description="Helical" evidence="7">
    <location>
        <begin position="255"/>
        <end position="275"/>
    </location>
</feature>
<dbReference type="Pfam" id="PF01790">
    <property type="entry name" value="LGT"/>
    <property type="match status" value="1"/>
</dbReference>
<keyword evidence="2" id="KW-1003">Cell membrane</keyword>
<organism evidence="8 9">
    <name type="scientific">Coxiella burnetii (strain Dugway 5J108-111)</name>
    <dbReference type="NCBI Taxonomy" id="434922"/>
    <lineage>
        <taxon>Bacteria</taxon>
        <taxon>Pseudomonadati</taxon>
        <taxon>Pseudomonadota</taxon>
        <taxon>Gammaproteobacteria</taxon>
        <taxon>Legionellales</taxon>
        <taxon>Coxiellaceae</taxon>
        <taxon>Coxiella</taxon>
    </lineage>
</organism>
<evidence type="ECO:0000313" key="9">
    <source>
        <dbReference type="Proteomes" id="UP000008555"/>
    </source>
</evidence>
<dbReference type="GO" id="GO:0042158">
    <property type="term" value="P:lipoprotein biosynthetic process"/>
    <property type="evidence" value="ECO:0007669"/>
    <property type="project" value="InterPro"/>
</dbReference>
<dbReference type="HOGENOM" id="CLU_830845_0_0_6"/>
<keyword evidence="8" id="KW-0328">Glycosyltransferase</keyword>
<gene>
    <name evidence="8" type="ordered locus">CBUD_1904</name>
</gene>
<keyword evidence="5 7" id="KW-1133">Transmembrane helix</keyword>